<accession>A0A1R2BVE2</accession>
<feature type="transmembrane region" description="Helical" evidence="1">
    <location>
        <begin position="106"/>
        <end position="125"/>
    </location>
</feature>
<keyword evidence="1" id="KW-0812">Transmembrane</keyword>
<evidence type="ECO:0000256" key="1">
    <source>
        <dbReference type="SAM" id="Phobius"/>
    </source>
</evidence>
<dbReference type="EMBL" id="MPUH01000411">
    <property type="protein sequence ID" value="OMJ80706.1"/>
    <property type="molecule type" value="Genomic_DNA"/>
</dbReference>
<feature type="transmembrane region" description="Helical" evidence="1">
    <location>
        <begin position="64"/>
        <end position="85"/>
    </location>
</feature>
<sequence length="194" mass="22335">MEGHANLEGLKFCFLFGPPFRSFLKITTLKSGMIFICIFDIIIGCTGAFEAVVFFIKFVSDLSYYYYFETLIGLLDFISLIFALMCLQSLENLSQGNISNYYSFKFYEYFLIVIMKLGIVITNTYDENNLILPTILITIIQRYLAIYVVKFVWSFDIRLNNNEVKLITIGEQALRTLNLQGRSAGSQGIQLNYE</sequence>
<feature type="transmembrane region" description="Helical" evidence="1">
    <location>
        <begin position="33"/>
        <end position="58"/>
    </location>
</feature>
<evidence type="ECO:0000313" key="2">
    <source>
        <dbReference type="EMBL" id="OMJ80706.1"/>
    </source>
</evidence>
<keyword evidence="1" id="KW-0472">Membrane</keyword>
<gene>
    <name evidence="2" type="ORF">SteCoe_18956</name>
</gene>
<name>A0A1R2BVE2_9CILI</name>
<proteinExistence type="predicted"/>
<dbReference type="OrthoDB" id="324114at2759"/>
<protein>
    <submittedName>
        <fullName evidence="2">Uncharacterized protein</fullName>
    </submittedName>
</protein>
<reference evidence="2 3" key="1">
    <citation type="submission" date="2016-11" db="EMBL/GenBank/DDBJ databases">
        <title>The macronuclear genome of Stentor coeruleus: a giant cell with tiny introns.</title>
        <authorList>
            <person name="Slabodnick M."/>
            <person name="Ruby J.G."/>
            <person name="Reiff S.B."/>
            <person name="Swart E.C."/>
            <person name="Gosai S."/>
            <person name="Prabakaran S."/>
            <person name="Witkowska E."/>
            <person name="Larue G.E."/>
            <person name="Fisher S."/>
            <person name="Freeman R.M."/>
            <person name="Gunawardena J."/>
            <person name="Chu W."/>
            <person name="Stover N.A."/>
            <person name="Gregory B.D."/>
            <person name="Nowacki M."/>
            <person name="Derisi J."/>
            <person name="Roy S.W."/>
            <person name="Marshall W.F."/>
            <person name="Sood P."/>
        </authorList>
    </citation>
    <scope>NUCLEOTIDE SEQUENCE [LARGE SCALE GENOMIC DNA]</scope>
    <source>
        <strain evidence="2">WM001</strain>
    </source>
</reference>
<organism evidence="2 3">
    <name type="scientific">Stentor coeruleus</name>
    <dbReference type="NCBI Taxonomy" id="5963"/>
    <lineage>
        <taxon>Eukaryota</taxon>
        <taxon>Sar</taxon>
        <taxon>Alveolata</taxon>
        <taxon>Ciliophora</taxon>
        <taxon>Postciliodesmatophora</taxon>
        <taxon>Heterotrichea</taxon>
        <taxon>Heterotrichida</taxon>
        <taxon>Stentoridae</taxon>
        <taxon>Stentor</taxon>
    </lineage>
</organism>
<keyword evidence="1" id="KW-1133">Transmembrane helix</keyword>
<dbReference type="AlphaFoldDB" id="A0A1R2BVE2"/>
<dbReference type="Proteomes" id="UP000187209">
    <property type="component" value="Unassembled WGS sequence"/>
</dbReference>
<keyword evidence="3" id="KW-1185">Reference proteome</keyword>
<evidence type="ECO:0000313" key="3">
    <source>
        <dbReference type="Proteomes" id="UP000187209"/>
    </source>
</evidence>
<comment type="caution">
    <text evidence="2">The sequence shown here is derived from an EMBL/GenBank/DDBJ whole genome shotgun (WGS) entry which is preliminary data.</text>
</comment>
<feature type="transmembrane region" description="Helical" evidence="1">
    <location>
        <begin position="131"/>
        <end position="153"/>
    </location>
</feature>